<dbReference type="SUPFAM" id="SSF158235">
    <property type="entry name" value="SOCS box-like"/>
    <property type="match status" value="1"/>
</dbReference>
<dbReference type="GO" id="GO:0035556">
    <property type="term" value="P:intracellular signal transduction"/>
    <property type="evidence" value="ECO:0007669"/>
    <property type="project" value="InterPro"/>
</dbReference>
<evidence type="ECO:0000313" key="3">
    <source>
        <dbReference type="Proteomes" id="UP000499080"/>
    </source>
</evidence>
<dbReference type="InterPro" id="IPR036036">
    <property type="entry name" value="SOCS_box-like_dom_sf"/>
</dbReference>
<accession>A0A4Y2I1U7</accession>
<sequence>MESDSVGLEFQHVELDAAHDVLIYSFIVQKSVAHLDLSSCEYSLRMRSIFTEEGFRKTFIPREILYRLHLDLPRNTERRIRVVIPDADNQYETMSVSECVYNCGFAPLIENSIRNAEDKVEKLRRYFNIMKLLKLHEDVRTAVSLFDSIIQILYPDCTDSELIAEFALTFHFPFWIFDHENPKLVGYVLHHVRRMRHNVWRTHQRRIDLVNACMISGTTGNVRKLLEYGTVLPFEFPLYLLLPLPQDNILPHGVTSIPRRRFFLLLQYFWVFMTSTDNSWEALCFIWRSIPDPYLNYDEINFIFGLFTSINLQAIVDRYKNAVVEESESDYVVPRALKHLCRVTVRSILNRSYQLPDGIGQLEMPSSLVTYLKLES</sequence>
<reference evidence="2 3" key="1">
    <citation type="journal article" date="2019" name="Sci. Rep.">
        <title>Orb-weaving spider Araneus ventricosus genome elucidates the spidroin gene catalogue.</title>
        <authorList>
            <person name="Kono N."/>
            <person name="Nakamura H."/>
            <person name="Ohtoshi R."/>
            <person name="Moran D.A.P."/>
            <person name="Shinohara A."/>
            <person name="Yoshida Y."/>
            <person name="Fujiwara M."/>
            <person name="Mori M."/>
            <person name="Tomita M."/>
            <person name="Arakawa K."/>
        </authorList>
    </citation>
    <scope>NUCLEOTIDE SEQUENCE [LARGE SCALE GENOMIC DNA]</scope>
</reference>
<proteinExistence type="predicted"/>
<feature type="domain" description="SOCS box" evidence="1">
    <location>
        <begin position="334"/>
        <end position="376"/>
    </location>
</feature>
<comment type="caution">
    <text evidence="2">The sequence shown here is derived from an EMBL/GenBank/DDBJ whole genome shotgun (WGS) entry which is preliminary data.</text>
</comment>
<dbReference type="CDD" id="cd03716">
    <property type="entry name" value="SOCS_ASB_like"/>
    <property type="match status" value="1"/>
</dbReference>
<dbReference type="PROSITE" id="PS50225">
    <property type="entry name" value="SOCS"/>
    <property type="match status" value="1"/>
</dbReference>
<name>A0A4Y2I1U7_ARAVE</name>
<dbReference type="OrthoDB" id="10581666at2759"/>
<dbReference type="Proteomes" id="UP000499080">
    <property type="component" value="Unassembled WGS sequence"/>
</dbReference>
<protein>
    <recommendedName>
        <fullName evidence="1">SOCS box domain-containing protein</fullName>
    </recommendedName>
</protein>
<evidence type="ECO:0000259" key="1">
    <source>
        <dbReference type="PROSITE" id="PS50225"/>
    </source>
</evidence>
<keyword evidence="3" id="KW-1185">Reference proteome</keyword>
<gene>
    <name evidence="2" type="ORF">AVEN_195437_1</name>
</gene>
<dbReference type="Gene3D" id="1.10.750.20">
    <property type="entry name" value="SOCS box"/>
    <property type="match status" value="1"/>
</dbReference>
<dbReference type="InterPro" id="IPR001496">
    <property type="entry name" value="SOCS_box"/>
</dbReference>
<dbReference type="AlphaFoldDB" id="A0A4Y2I1U7"/>
<dbReference type="SMART" id="SM00969">
    <property type="entry name" value="SOCS_box"/>
    <property type="match status" value="1"/>
</dbReference>
<evidence type="ECO:0000313" key="2">
    <source>
        <dbReference type="EMBL" id="GBM71697.1"/>
    </source>
</evidence>
<dbReference type="EMBL" id="BGPR01002328">
    <property type="protein sequence ID" value="GBM71697.1"/>
    <property type="molecule type" value="Genomic_DNA"/>
</dbReference>
<organism evidence="2 3">
    <name type="scientific">Araneus ventricosus</name>
    <name type="common">Orbweaver spider</name>
    <name type="synonym">Epeira ventricosa</name>
    <dbReference type="NCBI Taxonomy" id="182803"/>
    <lineage>
        <taxon>Eukaryota</taxon>
        <taxon>Metazoa</taxon>
        <taxon>Ecdysozoa</taxon>
        <taxon>Arthropoda</taxon>
        <taxon>Chelicerata</taxon>
        <taxon>Arachnida</taxon>
        <taxon>Araneae</taxon>
        <taxon>Araneomorphae</taxon>
        <taxon>Entelegynae</taxon>
        <taxon>Araneoidea</taxon>
        <taxon>Araneidae</taxon>
        <taxon>Araneus</taxon>
    </lineage>
</organism>
<dbReference type="Pfam" id="PF07525">
    <property type="entry name" value="SOCS_box"/>
    <property type="match status" value="1"/>
</dbReference>